<dbReference type="EMBL" id="CP034235">
    <property type="protein sequence ID" value="QGQ97279.1"/>
    <property type="molecule type" value="Genomic_DNA"/>
</dbReference>
<evidence type="ECO:0000313" key="3">
    <source>
        <dbReference type="EMBL" id="QGQ97279.1"/>
    </source>
</evidence>
<dbReference type="InterPro" id="IPR014710">
    <property type="entry name" value="RmlC-like_jellyroll"/>
</dbReference>
<evidence type="ECO:0000256" key="1">
    <source>
        <dbReference type="SAM" id="MobiDB-lite"/>
    </source>
</evidence>
<dbReference type="AlphaFoldDB" id="A0A6B8RML8"/>
<keyword evidence="4" id="KW-1185">Reference proteome</keyword>
<dbReference type="RefSeq" id="WP_155702381.1">
    <property type="nucleotide sequence ID" value="NZ_CP034235.1"/>
</dbReference>
<dbReference type="SUPFAM" id="SSF51182">
    <property type="entry name" value="RmlC-like cupins"/>
    <property type="match status" value="1"/>
</dbReference>
<dbReference type="Pfam" id="PF00190">
    <property type="entry name" value="Cupin_1"/>
    <property type="match status" value="1"/>
</dbReference>
<name>A0A6B8RML8_9BACL</name>
<dbReference type="Gene3D" id="2.60.120.10">
    <property type="entry name" value="Jelly Rolls"/>
    <property type="match status" value="1"/>
</dbReference>
<dbReference type="Proteomes" id="UP000426246">
    <property type="component" value="Chromosome"/>
</dbReference>
<dbReference type="KEGG" id="ppsc:EHS13_21515"/>
<dbReference type="InterPro" id="IPR011051">
    <property type="entry name" value="RmlC_Cupin_sf"/>
</dbReference>
<dbReference type="SMART" id="SM00835">
    <property type="entry name" value="Cupin_1"/>
    <property type="match status" value="1"/>
</dbReference>
<dbReference type="InterPro" id="IPR006045">
    <property type="entry name" value="Cupin_1"/>
</dbReference>
<evidence type="ECO:0000259" key="2">
    <source>
        <dbReference type="SMART" id="SM00835"/>
    </source>
</evidence>
<reference evidence="4" key="1">
    <citation type="submission" date="2018-11" db="EMBL/GenBank/DDBJ databases">
        <title>Complete genome sequence of Paenibacillus sp. ML311-T8.</title>
        <authorList>
            <person name="Nam Y.-D."/>
            <person name="Kang J."/>
            <person name="Chung W.-H."/>
            <person name="Park Y.S."/>
        </authorList>
    </citation>
    <scope>NUCLEOTIDE SEQUENCE [LARGE SCALE GENOMIC DNA]</scope>
    <source>
        <strain evidence="4">ML311-T8</strain>
    </source>
</reference>
<sequence length="233" mass="26137">MTSYMDYTSPSVQFTYDLSNNTTFKKDANNYINTLSIMQLNTLENTSLLDIYFSTANVVEPHYHQNAAELVYCISGSAVVSIINPFTNCLLHFPITPGQVANVPQGWWHYEIATIDNTHLLAIFDAPVPDTIFGSDILRLTPANVLAHTYCLNQAKVKDTLAPLQNTVVIGPPADCQKQEVAGAMKGMPQQKQPYINSIPANQSYFNQTYGQPLQPQPPQTQYPYQQQPYIHY</sequence>
<evidence type="ECO:0000313" key="4">
    <source>
        <dbReference type="Proteomes" id="UP000426246"/>
    </source>
</evidence>
<feature type="domain" description="Cupin type-1" evidence="2">
    <location>
        <begin position="16"/>
        <end position="158"/>
    </location>
</feature>
<protein>
    <submittedName>
        <fullName evidence="3">Cupin domain-containing protein</fullName>
    </submittedName>
</protein>
<accession>A0A6B8RML8</accession>
<organism evidence="3 4">
    <name type="scientific">Paenibacillus psychroresistens</name>
    <dbReference type="NCBI Taxonomy" id="1778678"/>
    <lineage>
        <taxon>Bacteria</taxon>
        <taxon>Bacillati</taxon>
        <taxon>Bacillota</taxon>
        <taxon>Bacilli</taxon>
        <taxon>Bacillales</taxon>
        <taxon>Paenibacillaceae</taxon>
        <taxon>Paenibacillus</taxon>
    </lineage>
</organism>
<feature type="region of interest" description="Disordered" evidence="1">
    <location>
        <begin position="207"/>
        <end position="228"/>
    </location>
</feature>
<gene>
    <name evidence="3" type="ORF">EHS13_21515</name>
</gene>
<proteinExistence type="predicted"/>
<dbReference type="OrthoDB" id="2739624at2"/>
<dbReference type="CDD" id="cd20306">
    <property type="entry name" value="cupin_OxDC-like"/>
    <property type="match status" value="1"/>
</dbReference>